<dbReference type="InterPro" id="IPR044947">
    <property type="entry name" value="Phage_T4_Gp32_ssDNA-bd_sf"/>
</dbReference>
<evidence type="ECO:0000313" key="2">
    <source>
        <dbReference type="EMBL" id="KKN68893.1"/>
    </source>
</evidence>
<dbReference type="AlphaFoldDB" id="A0A0F9VT32"/>
<feature type="region of interest" description="Disordered" evidence="1">
    <location>
        <begin position="1"/>
        <end position="20"/>
    </location>
</feature>
<reference evidence="2" key="1">
    <citation type="journal article" date="2015" name="Nature">
        <title>Complex archaea that bridge the gap between prokaryotes and eukaryotes.</title>
        <authorList>
            <person name="Spang A."/>
            <person name="Saw J.H."/>
            <person name="Jorgensen S.L."/>
            <person name="Zaremba-Niedzwiedzka K."/>
            <person name="Martijn J."/>
            <person name="Lind A.E."/>
            <person name="van Eijk R."/>
            <person name="Schleper C."/>
            <person name="Guy L."/>
            <person name="Ettema T.J."/>
        </authorList>
    </citation>
    <scope>NUCLEOTIDE SEQUENCE</scope>
</reference>
<organism evidence="2">
    <name type="scientific">marine sediment metagenome</name>
    <dbReference type="NCBI Taxonomy" id="412755"/>
    <lineage>
        <taxon>unclassified sequences</taxon>
        <taxon>metagenomes</taxon>
        <taxon>ecological metagenomes</taxon>
    </lineage>
</organism>
<name>A0A0F9VT32_9ZZZZ</name>
<dbReference type="GO" id="GO:0003697">
    <property type="term" value="F:single-stranded DNA binding"/>
    <property type="evidence" value="ECO:0007669"/>
    <property type="project" value="InterPro"/>
</dbReference>
<protein>
    <submittedName>
        <fullName evidence="2">Uncharacterized protein</fullName>
    </submittedName>
</protein>
<proteinExistence type="predicted"/>
<comment type="caution">
    <text evidence="2">The sequence shown here is derived from an EMBL/GenBank/DDBJ whole genome shotgun (WGS) entry which is preliminary data.</text>
</comment>
<accession>A0A0F9VT32</accession>
<dbReference type="EMBL" id="LAZR01000437">
    <property type="protein sequence ID" value="KKN68893.1"/>
    <property type="molecule type" value="Genomic_DNA"/>
</dbReference>
<sequence>MGLDHGKLKQAKAGARAGSGWKPKAGDNIIRILPPNSAVLQNWEELENLALAYKLHYFRIEGRPTEVSLCLEENKQRCPACEAWRIHHKSEDLGLKEMAKQIAPADSYLMNIIDLGNVSTGIQRWGANWTSWDKIMDIASNPAWGNVVDPANGIDFNVIMTPKGQSRSGYNAYNVVPNGGQRTTVMAILDQIEGWQASLDLLPEQKAEPKEAEEIKGLLGDMGFPGYTPATIAPATPLTPAGAPAPNALVAAVAPAVAAPAVAAPVAPIAAAIAPPAVALPPAAPVAPPPVATPVVVPGAVAPVAAPMAAAPVALPAAVAPVAAAPVAAAPVAPAPAPAVAVTAPPGPMPITAPATPAPATVAPAPVAVAPVAPAAVAPTTAPPGTLHYDPGAEYTPKFADDKRPAGVPRCYGDYLPQTHRCAPCPVIAGCQMLMVGVAD</sequence>
<dbReference type="Gene3D" id="3.90.198.10">
    <property type="entry name" value="Replication Fork Single-Stranded Dna Binding Protein"/>
    <property type="match status" value="1"/>
</dbReference>
<gene>
    <name evidence="2" type="ORF">LCGC14_0446790</name>
</gene>
<evidence type="ECO:0000256" key="1">
    <source>
        <dbReference type="SAM" id="MobiDB-lite"/>
    </source>
</evidence>